<dbReference type="PROSITE" id="PS51257">
    <property type="entry name" value="PROKAR_LIPOPROTEIN"/>
    <property type="match status" value="1"/>
</dbReference>
<organism evidence="1 2">
    <name type="scientific">Methanohalophilus portucalensis FDF-1</name>
    <dbReference type="NCBI Taxonomy" id="523843"/>
    <lineage>
        <taxon>Archaea</taxon>
        <taxon>Methanobacteriati</taxon>
        <taxon>Methanobacteriota</taxon>
        <taxon>Stenosarchaea group</taxon>
        <taxon>Methanomicrobia</taxon>
        <taxon>Methanosarcinales</taxon>
        <taxon>Methanosarcinaceae</taxon>
        <taxon>Methanohalophilus</taxon>
    </lineage>
</organism>
<evidence type="ECO:0000313" key="2">
    <source>
        <dbReference type="Proteomes" id="UP000193969"/>
    </source>
</evidence>
<proteinExistence type="predicted"/>
<keyword evidence="2" id="KW-1185">Reference proteome</keyword>
<dbReference type="OrthoDB" id="121645at2157"/>
<accession>A0A1X7P3P5</accession>
<protein>
    <submittedName>
        <fullName evidence="1">Uncharacterized protein</fullName>
    </submittedName>
</protein>
<gene>
    <name evidence="1" type="ORF">SAMN06264941_2169</name>
</gene>
<dbReference type="EMBL" id="FXBN01000005">
    <property type="protein sequence ID" value="SMH45317.1"/>
    <property type="molecule type" value="Genomic_DNA"/>
</dbReference>
<evidence type="ECO:0000313" key="1">
    <source>
        <dbReference type="EMBL" id="SMH45317.1"/>
    </source>
</evidence>
<dbReference type="AlphaFoldDB" id="A0A1X7P3P5"/>
<dbReference type="RefSeq" id="WP_148039284.1">
    <property type="nucleotide sequence ID" value="NZ_FXBN01000005.1"/>
</dbReference>
<reference evidence="2" key="1">
    <citation type="submission" date="2017-04" db="EMBL/GenBank/DDBJ databases">
        <authorList>
            <person name="Varghese N."/>
            <person name="Submissions S."/>
        </authorList>
    </citation>
    <scope>NUCLEOTIDE SEQUENCE [LARGE SCALE GENOMIC DNA]</scope>
    <source>
        <strain evidence="2">FDF-1</strain>
    </source>
</reference>
<name>A0A1X7P3P5_9EURY</name>
<dbReference type="Proteomes" id="UP000193969">
    <property type="component" value="Unassembled WGS sequence"/>
</dbReference>
<sequence length="154" mass="17269">MQRRGLLFLLLVLMLFTSGCSDIGDTVNDVNETVAQGKEDVEYLKWMKGSLDVIHSDYADIKQSLEARDVVILERAAGNLTTHCRESKETMQSFSPSPSLQPVTERYSQILNQSCSLGTFLEENAATLNVTNETTLKRVEKNMAFVNYSLILNN</sequence>